<evidence type="ECO:0000259" key="6">
    <source>
        <dbReference type="PROSITE" id="PS50811"/>
    </source>
</evidence>
<dbReference type="GO" id="GO:0003700">
    <property type="term" value="F:DNA-binding transcription factor activity"/>
    <property type="evidence" value="ECO:0007669"/>
    <property type="project" value="InterPro"/>
</dbReference>
<dbReference type="GO" id="GO:0005634">
    <property type="term" value="C:nucleus"/>
    <property type="evidence" value="ECO:0007669"/>
    <property type="project" value="UniProtKB-SubCell"/>
</dbReference>
<name>A0A6P5TYE2_PRUAV</name>
<dbReference type="SUPFAM" id="SSF118290">
    <property type="entry name" value="WRKY DNA-binding domain"/>
    <property type="match status" value="1"/>
</dbReference>
<dbReference type="Pfam" id="PF03106">
    <property type="entry name" value="WRKY"/>
    <property type="match status" value="1"/>
</dbReference>
<protein>
    <submittedName>
        <fullName evidence="8">Probable WRKY transcription factor 38</fullName>
    </submittedName>
</protein>
<dbReference type="PANTHER" id="PTHR31282">
    <property type="entry name" value="WRKY TRANSCRIPTION FACTOR 21-RELATED"/>
    <property type="match status" value="1"/>
</dbReference>
<accession>A0A6P5TYE2</accession>
<dbReference type="Proteomes" id="UP000515124">
    <property type="component" value="Unplaced"/>
</dbReference>
<reference evidence="8" key="1">
    <citation type="submission" date="2025-08" db="UniProtKB">
        <authorList>
            <consortium name="RefSeq"/>
        </authorList>
    </citation>
    <scope>IDENTIFICATION</scope>
</reference>
<dbReference type="GO" id="GO:0043565">
    <property type="term" value="F:sequence-specific DNA binding"/>
    <property type="evidence" value="ECO:0007669"/>
    <property type="project" value="InterPro"/>
</dbReference>
<proteinExistence type="predicted"/>
<comment type="subcellular location">
    <subcellularLocation>
        <location evidence="1">Nucleus</location>
    </subcellularLocation>
</comment>
<gene>
    <name evidence="8" type="primary">LOC110771978</name>
</gene>
<keyword evidence="3" id="KW-0238">DNA-binding</keyword>
<evidence type="ECO:0000313" key="7">
    <source>
        <dbReference type="Proteomes" id="UP000515124"/>
    </source>
</evidence>
<evidence type="ECO:0000256" key="5">
    <source>
        <dbReference type="ARBA" id="ARBA00023242"/>
    </source>
</evidence>
<keyword evidence="2" id="KW-0805">Transcription regulation</keyword>
<sequence length="357" mass="40735">MAFWTDFWIRPWPKGVSSNRQSEMEELIQGREVASGQLSRVINLHNNRSLTVNGDHNHDLGSGDDEGFVNKMLGSFSNTLFISNGKEMKEFHHHDDQELIIQVNTSGGGGGSGAGASSWDVDHLLDHAIKYEASHEETCKSASTSKDRRGSYKKRKTCHSWIKDSPALTEDGHAWRKYGQKLILNAKHPRNYFRCTHKFDQACQATKHVQQVEDDPPLFRTTNYGNHTCRDYLKASELVLDCTSPRESSKFIRFDDTNLSSKQEHPFFSSFKLLKQEECFKEETTPSDYMTTQHHNQLSLSDYLVSPPDLPAFASPGLMSGFASANIAELDEDAIYRQMAWFNYDDFAYDEFLQYMS</sequence>
<evidence type="ECO:0000313" key="8">
    <source>
        <dbReference type="RefSeq" id="XP_021832036.1"/>
    </source>
</evidence>
<dbReference type="RefSeq" id="XP_021832036.1">
    <property type="nucleotide sequence ID" value="XM_021976344.1"/>
</dbReference>
<keyword evidence="7" id="KW-1185">Reference proteome</keyword>
<organism evidence="7 8">
    <name type="scientific">Prunus avium</name>
    <name type="common">Cherry</name>
    <name type="synonym">Cerasus avium</name>
    <dbReference type="NCBI Taxonomy" id="42229"/>
    <lineage>
        <taxon>Eukaryota</taxon>
        <taxon>Viridiplantae</taxon>
        <taxon>Streptophyta</taxon>
        <taxon>Embryophyta</taxon>
        <taxon>Tracheophyta</taxon>
        <taxon>Spermatophyta</taxon>
        <taxon>Magnoliopsida</taxon>
        <taxon>eudicotyledons</taxon>
        <taxon>Gunneridae</taxon>
        <taxon>Pentapetalae</taxon>
        <taxon>rosids</taxon>
        <taxon>fabids</taxon>
        <taxon>Rosales</taxon>
        <taxon>Rosaceae</taxon>
        <taxon>Amygdaloideae</taxon>
        <taxon>Amygdaleae</taxon>
        <taxon>Prunus</taxon>
    </lineage>
</organism>
<dbReference type="InterPro" id="IPR044810">
    <property type="entry name" value="WRKY_plant"/>
</dbReference>
<evidence type="ECO:0000256" key="3">
    <source>
        <dbReference type="ARBA" id="ARBA00023125"/>
    </source>
</evidence>
<feature type="domain" description="WRKY" evidence="6">
    <location>
        <begin position="164"/>
        <end position="227"/>
    </location>
</feature>
<dbReference type="KEGG" id="pavi:110771978"/>
<evidence type="ECO:0000256" key="2">
    <source>
        <dbReference type="ARBA" id="ARBA00023015"/>
    </source>
</evidence>
<dbReference type="AlphaFoldDB" id="A0A6P5TYE2"/>
<keyword evidence="4" id="KW-0804">Transcription</keyword>
<dbReference type="PROSITE" id="PS50811">
    <property type="entry name" value="WRKY"/>
    <property type="match status" value="1"/>
</dbReference>
<dbReference type="InterPro" id="IPR003657">
    <property type="entry name" value="WRKY_dom"/>
</dbReference>
<dbReference type="InterPro" id="IPR036576">
    <property type="entry name" value="WRKY_dom_sf"/>
</dbReference>
<evidence type="ECO:0000256" key="1">
    <source>
        <dbReference type="ARBA" id="ARBA00004123"/>
    </source>
</evidence>
<dbReference type="Gene3D" id="2.20.25.80">
    <property type="entry name" value="WRKY domain"/>
    <property type="match status" value="1"/>
</dbReference>
<dbReference type="SMART" id="SM00774">
    <property type="entry name" value="WRKY"/>
    <property type="match status" value="1"/>
</dbReference>
<evidence type="ECO:0000256" key="4">
    <source>
        <dbReference type="ARBA" id="ARBA00023163"/>
    </source>
</evidence>
<dbReference type="GeneID" id="110771978"/>
<keyword evidence="5" id="KW-0539">Nucleus</keyword>